<comment type="caution">
    <text evidence="1">The sequence shown here is derived from an EMBL/GenBank/DDBJ whole genome shotgun (WGS) entry which is preliminary data.</text>
</comment>
<feature type="non-terminal residue" evidence="1">
    <location>
        <position position="266"/>
    </location>
</feature>
<protein>
    <submittedName>
        <fullName evidence="1">Uncharacterized protein</fullName>
    </submittedName>
</protein>
<dbReference type="AlphaFoldDB" id="A0A5J4UTP4"/>
<sequence>MFSFQFQIFLKILCSIQIQLSVFNINLRFVQFISFIHYQLIIIYFQFQMQNTFAHQPKLVTQEHLPKGDRTISHHETQGQVTWMLQHVLSDINSNSKEGVSNIIAKTRRMNMRQTLELFKSQQLTQMVEMIKSCRSIIEVRCLFLLTKFLEQAAHLTNPRVPCVLKGGLVEEHGLVDIIKSKETNNRVKLMATCGLSYLFKASALEKGILGTMIRLMLKHLKMEKNANITPMVLYAILCLSECKENCPIILRYDPIYILLPFLKRS</sequence>
<proteinExistence type="predicted"/>
<evidence type="ECO:0000313" key="2">
    <source>
        <dbReference type="Proteomes" id="UP000324800"/>
    </source>
</evidence>
<reference evidence="1 2" key="1">
    <citation type="submission" date="2019-03" db="EMBL/GenBank/DDBJ databases">
        <title>Single cell metagenomics reveals metabolic interactions within the superorganism composed of flagellate Streblomastix strix and complex community of Bacteroidetes bacteria on its surface.</title>
        <authorList>
            <person name="Treitli S.C."/>
            <person name="Kolisko M."/>
            <person name="Husnik F."/>
            <person name="Keeling P."/>
            <person name="Hampl V."/>
        </authorList>
    </citation>
    <scope>NUCLEOTIDE SEQUENCE [LARGE SCALE GENOMIC DNA]</scope>
    <source>
        <strain evidence="1">ST1C</strain>
    </source>
</reference>
<gene>
    <name evidence="1" type="ORF">EZS28_031001</name>
</gene>
<organism evidence="1 2">
    <name type="scientific">Streblomastix strix</name>
    <dbReference type="NCBI Taxonomy" id="222440"/>
    <lineage>
        <taxon>Eukaryota</taxon>
        <taxon>Metamonada</taxon>
        <taxon>Preaxostyla</taxon>
        <taxon>Oxymonadida</taxon>
        <taxon>Streblomastigidae</taxon>
        <taxon>Streblomastix</taxon>
    </lineage>
</organism>
<evidence type="ECO:0000313" key="1">
    <source>
        <dbReference type="EMBL" id="KAA6373472.1"/>
    </source>
</evidence>
<dbReference type="Proteomes" id="UP000324800">
    <property type="component" value="Unassembled WGS sequence"/>
</dbReference>
<name>A0A5J4UTP4_9EUKA</name>
<dbReference type="EMBL" id="SNRW01012719">
    <property type="protein sequence ID" value="KAA6373472.1"/>
    <property type="molecule type" value="Genomic_DNA"/>
</dbReference>
<accession>A0A5J4UTP4</accession>